<protein>
    <submittedName>
        <fullName evidence="2">Uncharacterized protein</fullName>
    </submittedName>
</protein>
<sequence length="97" mass="9574">MKTTYAAIAFVMMTVAAGSAMAEGSKIEKSTLINASQTTNSLNAAIGENASANTGSISIKGSQVSKSTVINASSTTNSLNAAIGKGASANTGSIDIK</sequence>
<keyword evidence="3" id="KW-1185">Reference proteome</keyword>
<dbReference type="Proteomes" id="UP000005090">
    <property type="component" value="Plasmid pMETAL01"/>
</dbReference>
<dbReference type="RefSeq" id="WP_005375207.1">
    <property type="nucleotide sequence ID" value="NZ_CM001476.1"/>
</dbReference>
<dbReference type="EMBL" id="CM001476">
    <property type="protein sequence ID" value="EIC27847.1"/>
    <property type="molecule type" value="Genomic_DNA"/>
</dbReference>
<evidence type="ECO:0000313" key="3">
    <source>
        <dbReference type="Proteomes" id="UP000005090"/>
    </source>
</evidence>
<evidence type="ECO:0000313" key="2">
    <source>
        <dbReference type="EMBL" id="EIC27847.1"/>
    </source>
</evidence>
<dbReference type="eggNOG" id="ENOG5033IWU">
    <property type="taxonomic scope" value="Bacteria"/>
</dbReference>
<keyword evidence="1" id="KW-0732">Signal</keyword>
<geneLocation type="plasmid" evidence="2 3">
    <name>pMETAL01</name>
</geneLocation>
<organism evidence="2 3">
    <name type="scientific">Methylomicrobium album BG8</name>
    <dbReference type="NCBI Taxonomy" id="686340"/>
    <lineage>
        <taxon>Bacteria</taxon>
        <taxon>Pseudomonadati</taxon>
        <taxon>Pseudomonadota</taxon>
        <taxon>Gammaproteobacteria</taxon>
        <taxon>Methylococcales</taxon>
        <taxon>Methylococcaceae</taxon>
        <taxon>Methylomicrobium</taxon>
    </lineage>
</organism>
<feature type="signal peptide" evidence="1">
    <location>
        <begin position="1"/>
        <end position="22"/>
    </location>
</feature>
<dbReference type="AlphaFoldDB" id="H8GRK5"/>
<accession>H8GRK5</accession>
<gene>
    <name evidence="2" type="ORF">Metal_4016</name>
</gene>
<proteinExistence type="predicted"/>
<keyword evidence="2" id="KW-0614">Plasmid</keyword>
<evidence type="ECO:0000256" key="1">
    <source>
        <dbReference type="SAM" id="SignalP"/>
    </source>
</evidence>
<feature type="chain" id="PRO_5003612145" evidence="1">
    <location>
        <begin position="23"/>
        <end position="97"/>
    </location>
</feature>
<name>H8GRK5_METAL</name>
<dbReference type="HOGENOM" id="CLU_2356473_0_0_6"/>
<reference evidence="2 3" key="1">
    <citation type="journal article" date="2013" name="Genome Announc.">
        <title>Genome Sequence of the Obligate Gammaproteobacterial Methanotroph Methylomicrobium album Strain BG8.</title>
        <authorList>
            <person name="Kits K.D."/>
            <person name="Kalyuzhnaya M.G."/>
            <person name="Klotz M.G."/>
            <person name="Jetten M.S."/>
            <person name="Op den Camp H.J."/>
            <person name="Vuilleumier S."/>
            <person name="Bringel F."/>
            <person name="Dispirito A.A."/>
            <person name="Murrell J.C."/>
            <person name="Bruce D."/>
            <person name="Cheng J.F."/>
            <person name="Copeland A."/>
            <person name="Goodwin L."/>
            <person name="Hauser L."/>
            <person name="Lajus A."/>
            <person name="Land M.L."/>
            <person name="Lapidus A."/>
            <person name="Lucas S."/>
            <person name="Medigue C."/>
            <person name="Pitluck S."/>
            <person name="Woyke T."/>
            <person name="Zeytun A."/>
            <person name="Stein L.Y."/>
        </authorList>
    </citation>
    <scope>NUCLEOTIDE SEQUENCE [LARGE SCALE GENOMIC DNA]</scope>
    <source>
        <strain evidence="2 3">BG8</strain>
        <plasmid evidence="2">pMETAL01</plasmid>
    </source>
</reference>